<keyword evidence="5 10" id="KW-0489">Methyltransferase</keyword>
<dbReference type="InterPro" id="IPR015947">
    <property type="entry name" value="PUA-like_sf"/>
</dbReference>
<comment type="similarity">
    <text evidence="2 10">Belongs to the RNA methyltransferase RsmE family.</text>
</comment>
<dbReference type="InterPro" id="IPR046886">
    <property type="entry name" value="RsmE_MTase_dom"/>
</dbReference>
<keyword evidence="4 10" id="KW-0698">rRNA processing</keyword>
<evidence type="ECO:0000256" key="2">
    <source>
        <dbReference type="ARBA" id="ARBA00005528"/>
    </source>
</evidence>
<feature type="domain" description="Ribosomal RNA small subunit methyltransferase E PUA-like" evidence="12">
    <location>
        <begin position="21"/>
        <end position="57"/>
    </location>
</feature>
<dbReference type="CDD" id="cd18084">
    <property type="entry name" value="RsmE-like"/>
    <property type="match status" value="1"/>
</dbReference>
<dbReference type="EC" id="2.1.1.193" evidence="10"/>
<evidence type="ECO:0000313" key="13">
    <source>
        <dbReference type="EMBL" id="ACR79563.1"/>
    </source>
</evidence>
<dbReference type="PANTHER" id="PTHR30027:SF3">
    <property type="entry name" value="16S RRNA (URACIL(1498)-N(3))-METHYLTRANSFERASE"/>
    <property type="match status" value="1"/>
</dbReference>
<keyword evidence="6 10" id="KW-0808">Transferase</keyword>
<reference evidence="13 14" key="1">
    <citation type="submission" date="2009-06" db="EMBL/GenBank/DDBJ databases">
        <title>Complete sequence of Thermotogales bacterium TBF 19.5.1.</title>
        <authorList>
            <consortium name="US DOE Joint Genome Institute"/>
            <person name="Lucas S."/>
            <person name="Copeland A."/>
            <person name="Lapidus A."/>
            <person name="Glavina del Rio T."/>
            <person name="Tice H."/>
            <person name="Bruce D."/>
            <person name="Goodwin L."/>
            <person name="Pitluck S."/>
            <person name="Chertkov O."/>
            <person name="Brettin T."/>
            <person name="Detter J.C."/>
            <person name="Han C."/>
            <person name="Schmutz J."/>
            <person name="Larimer F."/>
            <person name="Land M."/>
            <person name="Hauser L."/>
            <person name="Kyrpides N."/>
            <person name="Ovchinnikova G."/>
            <person name="Noll K."/>
        </authorList>
    </citation>
    <scope>NUCLEOTIDE SEQUENCE [LARGE SCALE GENOMIC DNA]</scope>
    <source>
        <strain evidence="14">ATCC BAA-1733 / DSM 21960 / TBF 19.5.1</strain>
    </source>
</reference>
<dbReference type="GO" id="GO:0005737">
    <property type="term" value="C:cytoplasm"/>
    <property type="evidence" value="ECO:0007669"/>
    <property type="project" value="UniProtKB-SubCell"/>
</dbReference>
<proteinExistence type="inferred from homology"/>
<evidence type="ECO:0000256" key="1">
    <source>
        <dbReference type="ARBA" id="ARBA00004496"/>
    </source>
</evidence>
<organism evidence="13 14">
    <name type="scientific">Kosmotoga olearia (strain ATCC BAA-1733 / DSM 21960 / TBF 19.5.1)</name>
    <dbReference type="NCBI Taxonomy" id="521045"/>
    <lineage>
        <taxon>Bacteria</taxon>
        <taxon>Thermotogati</taxon>
        <taxon>Thermotogota</taxon>
        <taxon>Thermotogae</taxon>
        <taxon>Kosmotogales</taxon>
        <taxon>Kosmotogaceae</taxon>
        <taxon>Kosmotoga</taxon>
    </lineage>
</organism>
<evidence type="ECO:0000256" key="3">
    <source>
        <dbReference type="ARBA" id="ARBA00022490"/>
    </source>
</evidence>
<dbReference type="InterPro" id="IPR029028">
    <property type="entry name" value="Alpha/beta_knot_MTases"/>
</dbReference>
<dbReference type="EMBL" id="CP001634">
    <property type="protein sequence ID" value="ACR79563.1"/>
    <property type="molecule type" value="Genomic_DNA"/>
</dbReference>
<evidence type="ECO:0000256" key="10">
    <source>
        <dbReference type="PIRNR" id="PIRNR015601"/>
    </source>
</evidence>
<dbReference type="GO" id="GO:0070475">
    <property type="term" value="P:rRNA base methylation"/>
    <property type="evidence" value="ECO:0007669"/>
    <property type="project" value="TreeGrafter"/>
</dbReference>
<comment type="function">
    <text evidence="8 10">Specifically methylates the N3 position of the uracil ring of uridine 1498 (m3U1498) in 16S rRNA. Acts on the fully assembled 30S ribosomal subunit.</text>
</comment>
<keyword evidence="3 10" id="KW-0963">Cytoplasm</keyword>
<dbReference type="GO" id="GO:0070042">
    <property type="term" value="F:rRNA (uridine-N3-)-methyltransferase activity"/>
    <property type="evidence" value="ECO:0007669"/>
    <property type="project" value="TreeGrafter"/>
</dbReference>
<evidence type="ECO:0000259" key="11">
    <source>
        <dbReference type="Pfam" id="PF04452"/>
    </source>
</evidence>
<evidence type="ECO:0000256" key="8">
    <source>
        <dbReference type="ARBA" id="ARBA00025699"/>
    </source>
</evidence>
<dbReference type="NCBIfam" id="TIGR00046">
    <property type="entry name" value="RsmE family RNA methyltransferase"/>
    <property type="match status" value="1"/>
</dbReference>
<evidence type="ECO:0000313" key="14">
    <source>
        <dbReference type="Proteomes" id="UP000002382"/>
    </source>
</evidence>
<comment type="subcellular location">
    <subcellularLocation>
        <location evidence="1 10">Cytoplasm</location>
    </subcellularLocation>
</comment>
<dbReference type="Pfam" id="PF20260">
    <property type="entry name" value="PUA_4"/>
    <property type="match status" value="1"/>
</dbReference>
<dbReference type="Proteomes" id="UP000002382">
    <property type="component" value="Chromosome"/>
</dbReference>
<reference evidence="13 14" key="2">
    <citation type="journal article" date="2011" name="J. Bacteriol.">
        <title>Genome Sequence of Kosmotoga olearia Strain TBF 19.5.1, a Thermophilic Bacterium with a Wide Growth Temperature Range, Isolated from the Troll B Oil Platform in the North Sea.</title>
        <authorList>
            <person name="Swithers K.S."/>
            <person name="Dipippo J.L."/>
            <person name="Bruce D.C."/>
            <person name="Detter C."/>
            <person name="Tapia R."/>
            <person name="Han S."/>
            <person name="Goodwin L.A."/>
            <person name="Han J."/>
            <person name="Woyke T."/>
            <person name="Pitluck S."/>
            <person name="Pennacchio L."/>
            <person name="Nolan M."/>
            <person name="Mikhailova N."/>
            <person name="Land M.L."/>
            <person name="Nesbo C.L."/>
            <person name="Gogarten J.P."/>
            <person name="Noll K.M."/>
        </authorList>
    </citation>
    <scope>NUCLEOTIDE SEQUENCE [LARGE SCALE GENOMIC DNA]</scope>
    <source>
        <strain evidence="14">ATCC BAA-1733 / DSM 21960 / TBF 19.5.1</strain>
    </source>
</reference>
<dbReference type="PIRSF" id="PIRSF015601">
    <property type="entry name" value="MTase_slr0722"/>
    <property type="match status" value="1"/>
</dbReference>
<evidence type="ECO:0000256" key="6">
    <source>
        <dbReference type="ARBA" id="ARBA00022679"/>
    </source>
</evidence>
<protein>
    <recommendedName>
        <fullName evidence="10">Ribosomal RNA small subunit methyltransferase E</fullName>
        <ecNumber evidence="10">2.1.1.193</ecNumber>
    </recommendedName>
</protein>
<evidence type="ECO:0000256" key="7">
    <source>
        <dbReference type="ARBA" id="ARBA00022691"/>
    </source>
</evidence>
<sequence length="231" mass="26579">MPNAFFVERVEEKRLIFDEIEAHHMKVVRVKPGDELVATDGKGTLYEFVLQELSKNYSVGRMLSKKVFHHDDRTVIVSVASMKWLRLRLILEKSTELGADRIEIFNCERTVARVDQRKVEKFRRIVKEAAKQSVNPFLPEVVIHEKLPRFNSDDLNIFLDFKKESISTLQEKIRGSNVVRIIVGPEGGFTKEEIREMQQDSISVSLGSRILRTETAVIASLSFVNFSIGRM</sequence>
<dbReference type="InterPro" id="IPR006700">
    <property type="entry name" value="RsmE"/>
</dbReference>
<evidence type="ECO:0000256" key="4">
    <source>
        <dbReference type="ARBA" id="ARBA00022552"/>
    </source>
</evidence>
<dbReference type="InterPro" id="IPR029026">
    <property type="entry name" value="tRNA_m1G_MTases_N"/>
</dbReference>
<evidence type="ECO:0000256" key="9">
    <source>
        <dbReference type="ARBA" id="ARBA00047944"/>
    </source>
</evidence>
<dbReference type="Gene3D" id="3.40.1280.10">
    <property type="match status" value="1"/>
</dbReference>
<dbReference type="Pfam" id="PF04452">
    <property type="entry name" value="Methyltrans_RNA"/>
    <property type="match status" value="1"/>
</dbReference>
<feature type="domain" description="Ribosomal RNA small subunit methyltransferase E methyltransferase" evidence="11">
    <location>
        <begin position="74"/>
        <end position="224"/>
    </location>
</feature>
<dbReference type="AlphaFoldDB" id="C5CGC2"/>
<keyword evidence="7 10" id="KW-0949">S-adenosyl-L-methionine</keyword>
<dbReference type="SUPFAM" id="SSF88697">
    <property type="entry name" value="PUA domain-like"/>
    <property type="match status" value="1"/>
</dbReference>
<evidence type="ECO:0000256" key="5">
    <source>
        <dbReference type="ARBA" id="ARBA00022603"/>
    </source>
</evidence>
<dbReference type="STRING" id="521045.Kole_0853"/>
<dbReference type="Gene3D" id="2.40.240.20">
    <property type="entry name" value="Hypothetical PUA domain-like, domain 1"/>
    <property type="match status" value="1"/>
</dbReference>
<name>C5CGC2_KOSOT</name>
<dbReference type="PANTHER" id="PTHR30027">
    <property type="entry name" value="RIBOSOMAL RNA SMALL SUBUNIT METHYLTRANSFERASE E"/>
    <property type="match status" value="1"/>
</dbReference>
<dbReference type="eggNOG" id="COG1385">
    <property type="taxonomic scope" value="Bacteria"/>
</dbReference>
<keyword evidence="14" id="KW-1185">Reference proteome</keyword>
<evidence type="ECO:0000259" key="12">
    <source>
        <dbReference type="Pfam" id="PF20260"/>
    </source>
</evidence>
<dbReference type="HOGENOM" id="CLU_067442_4_1_0"/>
<accession>C5CGC2</accession>
<dbReference type="KEGG" id="kol:Kole_0853"/>
<comment type="catalytic activity">
    <reaction evidence="9 10">
        <text>uridine(1498) in 16S rRNA + S-adenosyl-L-methionine = N(3)-methyluridine(1498) in 16S rRNA + S-adenosyl-L-homocysteine + H(+)</text>
        <dbReference type="Rhea" id="RHEA:42920"/>
        <dbReference type="Rhea" id="RHEA-COMP:10283"/>
        <dbReference type="Rhea" id="RHEA-COMP:10284"/>
        <dbReference type="ChEBI" id="CHEBI:15378"/>
        <dbReference type="ChEBI" id="CHEBI:57856"/>
        <dbReference type="ChEBI" id="CHEBI:59789"/>
        <dbReference type="ChEBI" id="CHEBI:65315"/>
        <dbReference type="ChEBI" id="CHEBI:74502"/>
        <dbReference type="EC" id="2.1.1.193"/>
    </reaction>
</comment>
<dbReference type="OrthoDB" id="9815641at2"/>
<dbReference type="SUPFAM" id="SSF75217">
    <property type="entry name" value="alpha/beta knot"/>
    <property type="match status" value="1"/>
</dbReference>
<dbReference type="InterPro" id="IPR046887">
    <property type="entry name" value="RsmE_PUA-like"/>
</dbReference>
<dbReference type="RefSeq" id="WP_015868225.1">
    <property type="nucleotide sequence ID" value="NC_012785.1"/>
</dbReference>
<gene>
    <name evidence="13" type="ordered locus">Kole_0853</name>
</gene>